<evidence type="ECO:0000256" key="1">
    <source>
        <dbReference type="ARBA" id="ARBA00023015"/>
    </source>
</evidence>
<dbReference type="RefSeq" id="WP_161902959.1">
    <property type="nucleotide sequence ID" value="NZ_MAEL01000054.1"/>
</dbReference>
<organism evidence="6 7">
    <name type="scientific">Candidatus Enterococcus willemsii</name>
    <dbReference type="NCBI Taxonomy" id="1857215"/>
    <lineage>
        <taxon>Bacteria</taxon>
        <taxon>Bacillati</taxon>
        <taxon>Bacillota</taxon>
        <taxon>Bacilli</taxon>
        <taxon>Lactobacillales</taxon>
        <taxon>Enterococcaceae</taxon>
        <taxon>Enterococcus</taxon>
    </lineage>
</organism>
<dbReference type="SUPFAM" id="SSF46689">
    <property type="entry name" value="Homeodomain-like"/>
    <property type="match status" value="1"/>
</dbReference>
<evidence type="ECO:0000313" key="7">
    <source>
        <dbReference type="Proteomes" id="UP000782705"/>
    </source>
</evidence>
<sequence length="232" mass="26376">MDVEMLIEKYQLSDAEAAALRFMQQNITPFAKVGIRDVAKYSYVSTATIVNMAKKLGFSGYSELVFSFQNNQTSDNAPSDLVTAEEYQQFTQLLQKYRKKRIMILASGFSQNLANYFSEYLNLYGFRATANSHLEFLRQSVEDEILIIMISHSGETQRLIELLTIAEKNHIECLAFVGERHSKIGSLATLTISTKTHATKGFYEFAPNLFFGTALNQFELLMSHSLQTLFKK</sequence>
<dbReference type="Pfam" id="PF01418">
    <property type="entry name" value="HTH_6"/>
    <property type="match status" value="1"/>
</dbReference>
<evidence type="ECO:0000313" key="6">
    <source>
        <dbReference type="EMBL" id="KAF1301979.1"/>
    </source>
</evidence>
<dbReference type="CDD" id="cd05013">
    <property type="entry name" value="SIS_RpiR"/>
    <property type="match status" value="1"/>
</dbReference>
<keyword evidence="1" id="KW-0805">Transcription regulation</keyword>
<dbReference type="PROSITE" id="PS51464">
    <property type="entry name" value="SIS"/>
    <property type="match status" value="1"/>
</dbReference>
<feature type="domain" description="HTH rpiR-type" evidence="4">
    <location>
        <begin position="1"/>
        <end position="75"/>
    </location>
</feature>
<protein>
    <submittedName>
        <fullName evidence="6">RpiR family transcriptional regulator</fullName>
    </submittedName>
</protein>
<evidence type="ECO:0000259" key="5">
    <source>
        <dbReference type="PROSITE" id="PS51464"/>
    </source>
</evidence>
<dbReference type="InterPro" id="IPR000281">
    <property type="entry name" value="HTH_RpiR"/>
</dbReference>
<gene>
    <name evidence="6" type="ORF">BAU17_01010</name>
</gene>
<dbReference type="InterPro" id="IPR001347">
    <property type="entry name" value="SIS_dom"/>
</dbReference>
<evidence type="ECO:0000256" key="2">
    <source>
        <dbReference type="ARBA" id="ARBA00023125"/>
    </source>
</evidence>
<dbReference type="SUPFAM" id="SSF53697">
    <property type="entry name" value="SIS domain"/>
    <property type="match status" value="1"/>
</dbReference>
<reference evidence="6 7" key="1">
    <citation type="submission" date="2016-06" db="EMBL/GenBank/DDBJ databases">
        <title>Four novel species of enterococci isolated from chicken manure.</title>
        <authorList>
            <person name="Van Tyne D."/>
        </authorList>
    </citation>
    <scope>NUCLEOTIDE SEQUENCE [LARGE SCALE GENOMIC DNA]</scope>
    <source>
        <strain evidence="6 7">CU12B</strain>
    </source>
</reference>
<dbReference type="InterPro" id="IPR009057">
    <property type="entry name" value="Homeodomain-like_sf"/>
</dbReference>
<dbReference type="Pfam" id="PF01380">
    <property type="entry name" value="SIS"/>
    <property type="match status" value="1"/>
</dbReference>
<dbReference type="InterPro" id="IPR046348">
    <property type="entry name" value="SIS_dom_sf"/>
</dbReference>
<name>A0ABQ6YWX4_9ENTE</name>
<feature type="domain" description="SIS" evidence="5">
    <location>
        <begin position="90"/>
        <end position="232"/>
    </location>
</feature>
<dbReference type="InterPro" id="IPR035472">
    <property type="entry name" value="RpiR-like_SIS"/>
</dbReference>
<proteinExistence type="predicted"/>
<dbReference type="PROSITE" id="PS51071">
    <property type="entry name" value="HTH_RPIR"/>
    <property type="match status" value="1"/>
</dbReference>
<keyword evidence="7" id="KW-1185">Reference proteome</keyword>
<dbReference type="Proteomes" id="UP000782705">
    <property type="component" value="Unassembled WGS sequence"/>
</dbReference>
<dbReference type="InterPro" id="IPR036388">
    <property type="entry name" value="WH-like_DNA-bd_sf"/>
</dbReference>
<dbReference type="Gene3D" id="3.40.50.10490">
    <property type="entry name" value="Glucose-6-phosphate isomerase like protein, domain 1"/>
    <property type="match status" value="1"/>
</dbReference>
<dbReference type="InterPro" id="IPR047640">
    <property type="entry name" value="RpiR-like"/>
</dbReference>
<comment type="caution">
    <text evidence="6">The sequence shown here is derived from an EMBL/GenBank/DDBJ whole genome shotgun (WGS) entry which is preliminary data.</text>
</comment>
<dbReference type="Gene3D" id="1.10.10.10">
    <property type="entry name" value="Winged helix-like DNA-binding domain superfamily/Winged helix DNA-binding domain"/>
    <property type="match status" value="1"/>
</dbReference>
<evidence type="ECO:0000259" key="4">
    <source>
        <dbReference type="PROSITE" id="PS51071"/>
    </source>
</evidence>
<dbReference type="EMBL" id="MAEL01000054">
    <property type="protein sequence ID" value="KAF1301979.1"/>
    <property type="molecule type" value="Genomic_DNA"/>
</dbReference>
<keyword evidence="2" id="KW-0238">DNA-binding</keyword>
<evidence type="ECO:0000256" key="3">
    <source>
        <dbReference type="ARBA" id="ARBA00023163"/>
    </source>
</evidence>
<dbReference type="PANTHER" id="PTHR30514">
    <property type="entry name" value="GLUCOKINASE"/>
    <property type="match status" value="1"/>
</dbReference>
<accession>A0ABQ6YWX4</accession>
<dbReference type="PANTHER" id="PTHR30514:SF21">
    <property type="entry name" value="RPIR-FAMILY TRANSCRIPTIONAL REGULATOR"/>
    <property type="match status" value="1"/>
</dbReference>
<keyword evidence="3" id="KW-0804">Transcription</keyword>